<evidence type="ECO:0000313" key="1">
    <source>
        <dbReference type="EMBL" id="KFD52409.1"/>
    </source>
</evidence>
<accession>A0A085NKJ4</accession>
<dbReference type="Proteomes" id="UP000030764">
    <property type="component" value="Unassembled WGS sequence"/>
</dbReference>
<reference evidence="2 3" key="1">
    <citation type="journal article" date="2014" name="Nat. Genet.">
        <title>Genome and transcriptome of the porcine whipworm Trichuris suis.</title>
        <authorList>
            <person name="Jex A.R."/>
            <person name="Nejsum P."/>
            <person name="Schwarz E.M."/>
            <person name="Hu L."/>
            <person name="Young N.D."/>
            <person name="Hall R.S."/>
            <person name="Korhonen P.K."/>
            <person name="Liao S."/>
            <person name="Thamsborg S."/>
            <person name="Xia J."/>
            <person name="Xu P."/>
            <person name="Wang S."/>
            <person name="Scheerlinck J.P."/>
            <person name="Hofmann A."/>
            <person name="Sternberg P.W."/>
            <person name="Wang J."/>
            <person name="Gasser R.B."/>
        </authorList>
    </citation>
    <scope>NUCLEOTIDE SEQUENCE [LARGE SCALE GENOMIC DNA]</scope>
    <source>
        <strain evidence="2">DCEP-RM93F</strain>
        <strain evidence="1">DCEP-RM93M</strain>
    </source>
</reference>
<dbReference type="Proteomes" id="UP000030758">
    <property type="component" value="Unassembled WGS sequence"/>
</dbReference>
<dbReference type="EMBL" id="KL363228">
    <property type="protein sequence ID" value="KFD52409.1"/>
    <property type="molecule type" value="Genomic_DNA"/>
</dbReference>
<organism evidence="2">
    <name type="scientific">Trichuris suis</name>
    <name type="common">pig whipworm</name>
    <dbReference type="NCBI Taxonomy" id="68888"/>
    <lineage>
        <taxon>Eukaryota</taxon>
        <taxon>Metazoa</taxon>
        <taxon>Ecdysozoa</taxon>
        <taxon>Nematoda</taxon>
        <taxon>Enoplea</taxon>
        <taxon>Dorylaimia</taxon>
        <taxon>Trichinellida</taxon>
        <taxon>Trichuridae</taxon>
        <taxon>Trichuris</taxon>
    </lineage>
</organism>
<sequence>MLTRQFSVWYALCAGWTRTFSRRTATGLKAMGSNNGCPGLTVQSLLFGSLLIGEKAELGLIRSVLFLGPEDRSATVLEPGTTIMGGNPLCRLKWLTVEK</sequence>
<keyword evidence="3" id="KW-1185">Reference proteome</keyword>
<name>A0A085NKJ4_9BILA</name>
<evidence type="ECO:0000313" key="3">
    <source>
        <dbReference type="Proteomes" id="UP000030764"/>
    </source>
</evidence>
<dbReference type="EMBL" id="KL367491">
    <property type="protein sequence ID" value="KFD69990.1"/>
    <property type="molecule type" value="Genomic_DNA"/>
</dbReference>
<gene>
    <name evidence="1" type="ORF">M513_06790</name>
    <name evidence="2" type="ORF">M514_06790</name>
</gene>
<proteinExistence type="predicted"/>
<evidence type="ECO:0000313" key="2">
    <source>
        <dbReference type="EMBL" id="KFD69990.1"/>
    </source>
</evidence>
<dbReference type="AlphaFoldDB" id="A0A085NKJ4"/>
<protein>
    <submittedName>
        <fullName evidence="2">Uncharacterized protein</fullName>
    </submittedName>
</protein>